<dbReference type="PANTHER" id="PTHR37984:SF5">
    <property type="entry name" value="PROTEIN NYNRIN-LIKE"/>
    <property type="match status" value="1"/>
</dbReference>
<dbReference type="EMBL" id="JAHWGI010000313">
    <property type="protein sequence ID" value="KAK3913239.1"/>
    <property type="molecule type" value="Genomic_DNA"/>
</dbReference>
<dbReference type="Gene3D" id="3.10.10.10">
    <property type="entry name" value="HIV Type 1 Reverse Transcriptase, subunit A, domain 1"/>
    <property type="match status" value="1"/>
</dbReference>
<dbReference type="CDD" id="cd01647">
    <property type="entry name" value="RT_LTR"/>
    <property type="match status" value="1"/>
</dbReference>
<protein>
    <submittedName>
        <fullName evidence="3">Retrovirus-related Pol polyprotein from transposon 17.6</fullName>
    </submittedName>
</protein>
<feature type="compositionally biased region" description="Polar residues" evidence="1">
    <location>
        <begin position="182"/>
        <end position="193"/>
    </location>
</feature>
<evidence type="ECO:0000313" key="3">
    <source>
        <dbReference type="EMBL" id="KAK3913239.1"/>
    </source>
</evidence>
<reference evidence="3" key="2">
    <citation type="journal article" date="2023" name="BMC Genomics">
        <title>Pest status, molecular evolution, and epigenetic factors derived from the genome assembly of Frankliniella fusca, a thysanopteran phytovirus vector.</title>
        <authorList>
            <person name="Catto M.A."/>
            <person name="Labadie P.E."/>
            <person name="Jacobson A.L."/>
            <person name="Kennedy G.G."/>
            <person name="Srinivasan R."/>
            <person name="Hunt B.G."/>
        </authorList>
    </citation>
    <scope>NUCLEOTIDE SEQUENCE</scope>
    <source>
        <strain evidence="3">PL_HMW_Pooled</strain>
    </source>
</reference>
<comment type="caution">
    <text evidence="3">The sequence shown here is derived from an EMBL/GenBank/DDBJ whole genome shotgun (WGS) entry which is preliminary data.</text>
</comment>
<name>A0AAE1H2B2_9NEOP</name>
<dbReference type="InterPro" id="IPR050951">
    <property type="entry name" value="Retrovirus_Pol_polyprotein"/>
</dbReference>
<dbReference type="Gene3D" id="3.30.70.270">
    <property type="match status" value="1"/>
</dbReference>
<evidence type="ECO:0000313" key="4">
    <source>
        <dbReference type="Proteomes" id="UP001219518"/>
    </source>
</evidence>
<feature type="region of interest" description="Disordered" evidence="1">
    <location>
        <begin position="165"/>
        <end position="193"/>
    </location>
</feature>
<dbReference type="AlphaFoldDB" id="A0AAE1H2B2"/>
<keyword evidence="4" id="KW-1185">Reference proteome</keyword>
<gene>
    <name evidence="3" type="ORF">KUF71_022693</name>
</gene>
<dbReference type="InterPro" id="IPR043502">
    <property type="entry name" value="DNA/RNA_pol_sf"/>
</dbReference>
<dbReference type="PANTHER" id="PTHR37984">
    <property type="entry name" value="PROTEIN CBG26694"/>
    <property type="match status" value="1"/>
</dbReference>
<dbReference type="SUPFAM" id="SSF56672">
    <property type="entry name" value="DNA/RNA polymerases"/>
    <property type="match status" value="1"/>
</dbReference>
<reference evidence="3" key="1">
    <citation type="submission" date="2021-07" db="EMBL/GenBank/DDBJ databases">
        <authorList>
            <person name="Catto M.A."/>
            <person name="Jacobson A."/>
            <person name="Kennedy G."/>
            <person name="Labadie P."/>
            <person name="Hunt B.G."/>
            <person name="Srinivasan R."/>
        </authorList>
    </citation>
    <scope>NUCLEOTIDE SEQUENCE</scope>
    <source>
        <strain evidence="3">PL_HMW_Pooled</strain>
        <tissue evidence="3">Head</tissue>
    </source>
</reference>
<feature type="domain" description="Reverse transcriptase" evidence="2">
    <location>
        <begin position="1"/>
        <end position="133"/>
    </location>
</feature>
<evidence type="ECO:0000259" key="2">
    <source>
        <dbReference type="PROSITE" id="PS50878"/>
    </source>
</evidence>
<dbReference type="InterPro" id="IPR000477">
    <property type="entry name" value="RT_dom"/>
</dbReference>
<dbReference type="InterPro" id="IPR043128">
    <property type="entry name" value="Rev_trsase/Diguanyl_cyclase"/>
</dbReference>
<dbReference type="Proteomes" id="UP001219518">
    <property type="component" value="Unassembled WGS sequence"/>
</dbReference>
<dbReference type="Pfam" id="PF00078">
    <property type="entry name" value="RVT_1"/>
    <property type="match status" value="1"/>
</dbReference>
<dbReference type="GO" id="GO:0071897">
    <property type="term" value="P:DNA biosynthetic process"/>
    <property type="evidence" value="ECO:0007669"/>
    <property type="project" value="UniProtKB-ARBA"/>
</dbReference>
<sequence>MYHAFDLAHGYHNLEIRPEDQAKTAIILLEGLGLADRQFEFNKLSFGLSAAPGAFQHISDSIVTPAKEKIAQNDLGDTVSVYLDDICIGGDNVTQMMQRLEALFNRIRSAGFQVKAKKCEPFQPEVSYLGHRLSEKEIETDQNKIEKILNWPVPTNVKEFKSWSKMERRSPLHTGRKHLTQHKGTTAPHTGNY</sequence>
<evidence type="ECO:0000256" key="1">
    <source>
        <dbReference type="SAM" id="MobiDB-lite"/>
    </source>
</evidence>
<accession>A0AAE1H2B2</accession>
<dbReference type="PROSITE" id="PS50878">
    <property type="entry name" value="RT_POL"/>
    <property type="match status" value="1"/>
</dbReference>
<proteinExistence type="predicted"/>
<organism evidence="3 4">
    <name type="scientific">Frankliniella fusca</name>
    <dbReference type="NCBI Taxonomy" id="407009"/>
    <lineage>
        <taxon>Eukaryota</taxon>
        <taxon>Metazoa</taxon>
        <taxon>Ecdysozoa</taxon>
        <taxon>Arthropoda</taxon>
        <taxon>Hexapoda</taxon>
        <taxon>Insecta</taxon>
        <taxon>Pterygota</taxon>
        <taxon>Neoptera</taxon>
        <taxon>Paraneoptera</taxon>
        <taxon>Thysanoptera</taxon>
        <taxon>Terebrantia</taxon>
        <taxon>Thripoidea</taxon>
        <taxon>Thripidae</taxon>
        <taxon>Frankliniella</taxon>
    </lineage>
</organism>